<name>A0AAD7EJ62_9AGAR</name>
<organism evidence="1 2">
    <name type="scientific">Mycena albidolilacea</name>
    <dbReference type="NCBI Taxonomy" id="1033008"/>
    <lineage>
        <taxon>Eukaryota</taxon>
        <taxon>Fungi</taxon>
        <taxon>Dikarya</taxon>
        <taxon>Basidiomycota</taxon>
        <taxon>Agaricomycotina</taxon>
        <taxon>Agaricomycetes</taxon>
        <taxon>Agaricomycetidae</taxon>
        <taxon>Agaricales</taxon>
        <taxon>Marasmiineae</taxon>
        <taxon>Mycenaceae</taxon>
        <taxon>Mycena</taxon>
    </lineage>
</organism>
<sequence>MNPQSWCLPAVLHGTEEKNIRAVEDFNIVLSSLPGRGPALPQIYPRCHSRLKSHAKSTQPYLHKKAKVVLGYIVPYFLQNFKRQPLNREIHSQSAVELSPGEIVNWIPENTSAVTSCKGDGISWMVQAKFSAGENMENQLEVEFLSQVWGDRYSNQLETSDSAETLKTNKSPISLGISCGRYLKKPKSKKGERNKGIVELDDATSFFLPPSLMPQQHLCPPSPVAMFPESQDHGRPTAPALSLPLQEPAYLPQSLVLLLHQARCLKSKSVTSSSKSIASSFKSDSSFKTTLFNTLGTVQYPVYIEDPGPRFRDSLDADLRKIHNCASRNARKLNNIPSDIVDEVQHKVDDTISAAAADKAATIPAATMEMGDPDKD</sequence>
<keyword evidence="2" id="KW-1185">Reference proteome</keyword>
<protein>
    <submittedName>
        <fullName evidence="1">Uncharacterized protein</fullName>
    </submittedName>
</protein>
<dbReference type="EMBL" id="JARIHO010000037">
    <property type="protein sequence ID" value="KAJ7330327.1"/>
    <property type="molecule type" value="Genomic_DNA"/>
</dbReference>
<dbReference type="AlphaFoldDB" id="A0AAD7EJ62"/>
<comment type="caution">
    <text evidence="1">The sequence shown here is derived from an EMBL/GenBank/DDBJ whole genome shotgun (WGS) entry which is preliminary data.</text>
</comment>
<gene>
    <name evidence="1" type="ORF">DFH08DRAFT_815244</name>
</gene>
<evidence type="ECO:0000313" key="2">
    <source>
        <dbReference type="Proteomes" id="UP001218218"/>
    </source>
</evidence>
<reference evidence="1" key="1">
    <citation type="submission" date="2023-03" db="EMBL/GenBank/DDBJ databases">
        <title>Massive genome expansion in bonnet fungi (Mycena s.s.) driven by repeated elements and novel gene families across ecological guilds.</title>
        <authorList>
            <consortium name="Lawrence Berkeley National Laboratory"/>
            <person name="Harder C.B."/>
            <person name="Miyauchi S."/>
            <person name="Viragh M."/>
            <person name="Kuo A."/>
            <person name="Thoen E."/>
            <person name="Andreopoulos B."/>
            <person name="Lu D."/>
            <person name="Skrede I."/>
            <person name="Drula E."/>
            <person name="Henrissat B."/>
            <person name="Morin E."/>
            <person name="Kohler A."/>
            <person name="Barry K."/>
            <person name="LaButti K."/>
            <person name="Morin E."/>
            <person name="Salamov A."/>
            <person name="Lipzen A."/>
            <person name="Mereny Z."/>
            <person name="Hegedus B."/>
            <person name="Baldrian P."/>
            <person name="Stursova M."/>
            <person name="Weitz H."/>
            <person name="Taylor A."/>
            <person name="Grigoriev I.V."/>
            <person name="Nagy L.G."/>
            <person name="Martin F."/>
            <person name="Kauserud H."/>
        </authorList>
    </citation>
    <scope>NUCLEOTIDE SEQUENCE</scope>
    <source>
        <strain evidence="1">CBHHK002</strain>
    </source>
</reference>
<accession>A0AAD7EJ62</accession>
<dbReference type="Proteomes" id="UP001218218">
    <property type="component" value="Unassembled WGS sequence"/>
</dbReference>
<proteinExistence type="predicted"/>
<evidence type="ECO:0000313" key="1">
    <source>
        <dbReference type="EMBL" id="KAJ7330327.1"/>
    </source>
</evidence>